<evidence type="ECO:0000256" key="4">
    <source>
        <dbReference type="ARBA" id="ARBA00022679"/>
    </source>
</evidence>
<evidence type="ECO:0000256" key="5">
    <source>
        <dbReference type="ARBA" id="ARBA00022691"/>
    </source>
</evidence>
<dbReference type="EMBL" id="HBHJ01020804">
    <property type="protein sequence ID" value="CAD9697118.1"/>
    <property type="molecule type" value="Transcribed_RNA"/>
</dbReference>
<comment type="cofactor">
    <cofactor evidence="1">
        <name>pyridoxal 5'-phosphate</name>
        <dbReference type="ChEBI" id="CHEBI:597326"/>
    </cofactor>
</comment>
<dbReference type="PANTHER" id="PTHR42684:SF17">
    <property type="entry name" value="ADENOSYLMETHIONINE-8-AMINO-7-OXONONANOATE AMINOTRANSFERASE"/>
    <property type="match status" value="1"/>
</dbReference>
<dbReference type="AlphaFoldDB" id="A0A7S2SEH6"/>
<gene>
    <name evidence="9" type="ORF">RMAR1173_LOCUS13768</name>
</gene>
<dbReference type="HAMAP" id="MF_00834">
    <property type="entry name" value="BioA"/>
    <property type="match status" value="1"/>
</dbReference>
<dbReference type="Pfam" id="PF00202">
    <property type="entry name" value="Aminotran_3"/>
    <property type="match status" value="1"/>
</dbReference>
<dbReference type="Gene3D" id="3.90.1150.10">
    <property type="entry name" value="Aspartate Aminotransferase, domain 1"/>
    <property type="match status" value="1"/>
</dbReference>
<keyword evidence="4" id="KW-0808">Transferase</keyword>
<dbReference type="Gene3D" id="3.40.640.10">
    <property type="entry name" value="Type I PLP-dependent aspartate aminotransferase-like (Major domain)"/>
    <property type="match status" value="1"/>
</dbReference>
<dbReference type="UniPathway" id="UPA00078"/>
<dbReference type="GO" id="GO:0004015">
    <property type="term" value="F:adenosylmethionine-8-amino-7-oxononanoate transaminase activity"/>
    <property type="evidence" value="ECO:0007669"/>
    <property type="project" value="InterPro"/>
</dbReference>
<dbReference type="InterPro" id="IPR049704">
    <property type="entry name" value="Aminotrans_3_PPA_site"/>
</dbReference>
<dbReference type="PANTHER" id="PTHR42684">
    <property type="entry name" value="ADENOSYLMETHIONINE-8-AMINO-7-OXONONANOATE AMINOTRANSFERASE"/>
    <property type="match status" value="1"/>
</dbReference>
<proteinExistence type="inferred from homology"/>
<evidence type="ECO:0008006" key="10">
    <source>
        <dbReference type="Google" id="ProtNLM"/>
    </source>
</evidence>
<dbReference type="InterPro" id="IPR015421">
    <property type="entry name" value="PyrdxlP-dep_Trfase_major"/>
</dbReference>
<evidence type="ECO:0000256" key="2">
    <source>
        <dbReference type="ARBA" id="ARBA00004746"/>
    </source>
</evidence>
<accession>A0A7S2SEH6</accession>
<dbReference type="FunFam" id="3.40.640.10:FF:000004">
    <property type="entry name" value="Acetylornithine aminotransferase"/>
    <property type="match status" value="1"/>
</dbReference>
<sequence>MLSFDRQHLWHPYTSMEKPLPVFPVTRAEGVHIYLEGKEEPLVDGMSSWWAAIHGYNHERLNEAIMSQASAMSHIMFGGLTHRPAVDLAERLVAMTPRGLDKVFLCDSGSVSVEVAIKMVLQYWYHAGRPERNKLVTVRGGYHGDTFGAMALCDPVNGMHAMFQGVLSQHHFAPAPCSSCGCAQYDKDGHRRALGLVGPECHMVEGVSDVLDKHGSEVGALVLEPLVQGAGGMRMYSPNCLRQLRELCDRHDVLMVLDEIATGFGRTGHLFATEAANVTPDIMCIGKALTGGCMTLGATITSERVALGVSRNDGVLMHGPTFMGNPLACAVACASIDLLLDSTWDWKAKVRAMEKQLFRELVPCRALAPEIVADVRVLGGIGVLQLHEPVADMAGLQRWLVDQGVWVRPFGRLLYLMPPFTVSPSELSSLTTALARCVVENDTRKFLVKG</sequence>
<dbReference type="InterPro" id="IPR005814">
    <property type="entry name" value="Aminotrans_3"/>
</dbReference>
<dbReference type="SUPFAM" id="SSF53383">
    <property type="entry name" value="PLP-dependent transferases"/>
    <property type="match status" value="1"/>
</dbReference>
<evidence type="ECO:0000256" key="1">
    <source>
        <dbReference type="ARBA" id="ARBA00001933"/>
    </source>
</evidence>
<dbReference type="CDD" id="cd00610">
    <property type="entry name" value="OAT_like"/>
    <property type="match status" value="1"/>
</dbReference>
<keyword evidence="5" id="KW-0949">S-adenosyl-L-methionine</keyword>
<dbReference type="NCBIfam" id="NF004624">
    <property type="entry name" value="PRK05964.1"/>
    <property type="match status" value="1"/>
</dbReference>
<comment type="pathway">
    <text evidence="2">Cofactor biosynthesis; biotin biosynthesis.</text>
</comment>
<name>A0A7S2SEH6_9STRA</name>
<comment type="similarity">
    <text evidence="8">Belongs to the class-III pyridoxal-phosphate-dependent aminotransferase family.</text>
</comment>
<organism evidence="9">
    <name type="scientific">Rhizochromulina marina</name>
    <dbReference type="NCBI Taxonomy" id="1034831"/>
    <lineage>
        <taxon>Eukaryota</taxon>
        <taxon>Sar</taxon>
        <taxon>Stramenopiles</taxon>
        <taxon>Ochrophyta</taxon>
        <taxon>Dictyochophyceae</taxon>
        <taxon>Rhizochromulinales</taxon>
        <taxon>Rhizochromulina</taxon>
    </lineage>
</organism>
<dbReference type="NCBIfam" id="TIGR00508">
    <property type="entry name" value="bioA"/>
    <property type="match status" value="1"/>
</dbReference>
<dbReference type="PROSITE" id="PS00600">
    <property type="entry name" value="AA_TRANSFER_CLASS_3"/>
    <property type="match status" value="1"/>
</dbReference>
<reference evidence="9" key="1">
    <citation type="submission" date="2021-01" db="EMBL/GenBank/DDBJ databases">
        <authorList>
            <person name="Corre E."/>
            <person name="Pelletier E."/>
            <person name="Niang G."/>
            <person name="Scheremetjew M."/>
            <person name="Finn R."/>
            <person name="Kale V."/>
            <person name="Holt S."/>
            <person name="Cochrane G."/>
            <person name="Meng A."/>
            <person name="Brown T."/>
            <person name="Cohen L."/>
        </authorList>
    </citation>
    <scope>NUCLEOTIDE SEQUENCE</scope>
    <source>
        <strain evidence="9">CCMP1243</strain>
    </source>
</reference>
<keyword evidence="3" id="KW-0032">Aminotransferase</keyword>
<evidence type="ECO:0000256" key="8">
    <source>
        <dbReference type="RuleBase" id="RU003560"/>
    </source>
</evidence>
<keyword evidence="6" id="KW-0093">Biotin biosynthesis</keyword>
<evidence type="ECO:0000256" key="7">
    <source>
        <dbReference type="ARBA" id="ARBA00022898"/>
    </source>
</evidence>
<evidence type="ECO:0000256" key="3">
    <source>
        <dbReference type="ARBA" id="ARBA00022576"/>
    </source>
</evidence>
<dbReference type="InterPro" id="IPR015424">
    <property type="entry name" value="PyrdxlP-dep_Trfase"/>
</dbReference>
<evidence type="ECO:0000313" key="9">
    <source>
        <dbReference type="EMBL" id="CAD9697118.1"/>
    </source>
</evidence>
<protein>
    <recommendedName>
        <fullName evidence="10">7,8-diamino-pelargonic acid aminotransferase</fullName>
    </recommendedName>
</protein>
<dbReference type="InterPro" id="IPR005815">
    <property type="entry name" value="BioA"/>
</dbReference>
<dbReference type="GO" id="GO:0009102">
    <property type="term" value="P:biotin biosynthetic process"/>
    <property type="evidence" value="ECO:0007669"/>
    <property type="project" value="UniProtKB-UniPathway"/>
</dbReference>
<evidence type="ECO:0000256" key="6">
    <source>
        <dbReference type="ARBA" id="ARBA00022756"/>
    </source>
</evidence>
<dbReference type="InterPro" id="IPR015422">
    <property type="entry name" value="PyrdxlP-dep_Trfase_small"/>
</dbReference>
<dbReference type="GO" id="GO:0030170">
    <property type="term" value="F:pyridoxal phosphate binding"/>
    <property type="evidence" value="ECO:0007669"/>
    <property type="project" value="InterPro"/>
</dbReference>
<keyword evidence="7 8" id="KW-0663">Pyridoxal phosphate</keyword>